<feature type="compositionally biased region" description="Basic and acidic residues" evidence="11">
    <location>
        <begin position="572"/>
        <end position="592"/>
    </location>
</feature>
<feature type="compositionally biased region" description="Gly residues" evidence="11">
    <location>
        <begin position="130"/>
        <end position="147"/>
    </location>
</feature>
<feature type="domain" description="Helicase ATP-binding" evidence="14">
    <location>
        <begin position="896"/>
        <end position="1077"/>
    </location>
</feature>
<dbReference type="EMBL" id="LHPG02000017">
    <property type="protein sequence ID" value="PRW33099.1"/>
    <property type="molecule type" value="Genomic_DNA"/>
</dbReference>
<dbReference type="GO" id="GO:0003682">
    <property type="term" value="F:chromatin binding"/>
    <property type="evidence" value="ECO:0007669"/>
    <property type="project" value="InterPro"/>
</dbReference>
<dbReference type="InterPro" id="IPR023780">
    <property type="entry name" value="Chromo_domain"/>
</dbReference>
<keyword evidence="6" id="KW-0378">Hydrolase</keyword>
<accession>A0A2P6TG55</accession>
<evidence type="ECO:0000256" key="1">
    <source>
        <dbReference type="ARBA" id="ARBA00004123"/>
    </source>
</evidence>
<dbReference type="GO" id="GO:0000785">
    <property type="term" value="C:chromatin"/>
    <property type="evidence" value="ECO:0007669"/>
    <property type="project" value="TreeGrafter"/>
</dbReference>
<dbReference type="PANTHER" id="PTHR45623:SF33">
    <property type="entry name" value="OS01G0881000 PROTEIN"/>
    <property type="match status" value="1"/>
</dbReference>
<evidence type="ECO:0000259" key="14">
    <source>
        <dbReference type="PROSITE" id="PS51192"/>
    </source>
</evidence>
<feature type="region of interest" description="Disordered" evidence="11">
    <location>
        <begin position="1276"/>
        <end position="1323"/>
    </location>
</feature>
<comment type="subcellular location">
    <subcellularLocation>
        <location evidence="1">Nucleus</location>
    </subcellularLocation>
</comment>
<dbReference type="InterPro" id="IPR000953">
    <property type="entry name" value="Chromo/chromo_shadow_dom"/>
</dbReference>
<dbReference type="Gene3D" id="3.40.50.10810">
    <property type="entry name" value="Tandem AAA-ATPase domain"/>
    <property type="match status" value="1"/>
</dbReference>
<dbReference type="SUPFAM" id="SSF52540">
    <property type="entry name" value="P-loop containing nucleoside triphosphate hydrolases"/>
    <property type="match status" value="2"/>
</dbReference>
<dbReference type="InterPro" id="IPR019786">
    <property type="entry name" value="Zinc_finger_PHD-type_CS"/>
</dbReference>
<dbReference type="Gene3D" id="3.40.50.300">
    <property type="entry name" value="P-loop containing nucleotide triphosphate hydrolases"/>
    <property type="match status" value="1"/>
</dbReference>
<dbReference type="GO" id="GO:0016887">
    <property type="term" value="F:ATP hydrolysis activity"/>
    <property type="evidence" value="ECO:0007669"/>
    <property type="project" value="TreeGrafter"/>
</dbReference>
<dbReference type="InterPro" id="IPR001650">
    <property type="entry name" value="Helicase_C-like"/>
</dbReference>
<evidence type="ECO:0000256" key="8">
    <source>
        <dbReference type="ARBA" id="ARBA00022840"/>
    </source>
</evidence>
<dbReference type="Pfam" id="PF16719">
    <property type="entry name" value="SAWADEE"/>
    <property type="match status" value="1"/>
</dbReference>
<evidence type="ECO:0000256" key="6">
    <source>
        <dbReference type="ARBA" id="ARBA00022801"/>
    </source>
</evidence>
<keyword evidence="17" id="KW-1185">Reference proteome</keyword>
<feature type="domain" description="PHD-type" evidence="13">
    <location>
        <begin position="618"/>
        <end position="668"/>
    </location>
</feature>
<dbReference type="PROSITE" id="PS51194">
    <property type="entry name" value="HELICASE_CTER"/>
    <property type="match status" value="1"/>
</dbReference>
<keyword evidence="2" id="KW-0479">Metal-binding</keyword>
<dbReference type="Proteomes" id="UP000239899">
    <property type="component" value="Unassembled WGS sequence"/>
</dbReference>
<reference evidence="16 17" key="1">
    <citation type="journal article" date="2018" name="Plant J.">
        <title>Genome sequences of Chlorella sorokiniana UTEX 1602 and Micractinium conductrix SAG 241.80: implications to maltose excretion by a green alga.</title>
        <authorList>
            <person name="Arriola M.B."/>
            <person name="Velmurugan N."/>
            <person name="Zhang Y."/>
            <person name="Plunkett M.H."/>
            <person name="Hondzo H."/>
            <person name="Barney B.M."/>
        </authorList>
    </citation>
    <scope>NUCLEOTIDE SEQUENCE [LARGE SCALE GENOMIC DNA]</scope>
    <source>
        <strain evidence="17">UTEX 1602</strain>
    </source>
</reference>
<dbReference type="InterPro" id="IPR027417">
    <property type="entry name" value="P-loop_NTPase"/>
</dbReference>
<dbReference type="InterPro" id="IPR000330">
    <property type="entry name" value="SNF2_N"/>
</dbReference>
<dbReference type="PROSITE" id="PS50013">
    <property type="entry name" value="CHROMO_2"/>
    <property type="match status" value="1"/>
</dbReference>
<dbReference type="InterPro" id="IPR032001">
    <property type="entry name" value="SAWADEE_dom"/>
</dbReference>
<dbReference type="SUPFAM" id="SSF57903">
    <property type="entry name" value="FYVE/PHD zinc finger"/>
    <property type="match status" value="1"/>
</dbReference>
<dbReference type="GO" id="GO:0005524">
    <property type="term" value="F:ATP binding"/>
    <property type="evidence" value="ECO:0007669"/>
    <property type="project" value="UniProtKB-KW"/>
</dbReference>
<feature type="compositionally biased region" description="Acidic residues" evidence="11">
    <location>
        <begin position="195"/>
        <end position="219"/>
    </location>
</feature>
<dbReference type="SMART" id="SM00487">
    <property type="entry name" value="DEXDc"/>
    <property type="match status" value="1"/>
</dbReference>
<dbReference type="GO" id="GO:0140658">
    <property type="term" value="F:ATP-dependent chromatin remodeler activity"/>
    <property type="evidence" value="ECO:0007669"/>
    <property type="project" value="TreeGrafter"/>
</dbReference>
<keyword evidence="9" id="KW-0539">Nucleus</keyword>
<feature type="domain" description="Helicase C-terminal" evidence="15">
    <location>
        <begin position="1236"/>
        <end position="1452"/>
    </location>
</feature>
<dbReference type="GO" id="GO:0005634">
    <property type="term" value="C:nucleus"/>
    <property type="evidence" value="ECO:0007669"/>
    <property type="project" value="UniProtKB-SubCell"/>
</dbReference>
<feature type="region of interest" description="Disordered" evidence="11">
    <location>
        <begin position="1522"/>
        <end position="1541"/>
    </location>
</feature>
<dbReference type="CDD" id="cd18793">
    <property type="entry name" value="SF2_C_SNF"/>
    <property type="match status" value="1"/>
</dbReference>
<evidence type="ECO:0000259" key="13">
    <source>
        <dbReference type="PROSITE" id="PS50016"/>
    </source>
</evidence>
<dbReference type="CDD" id="cd17919">
    <property type="entry name" value="DEXHc_Snf"/>
    <property type="match status" value="1"/>
</dbReference>
<dbReference type="STRING" id="3076.A0A2P6TG55"/>
<feature type="compositionally biased region" description="Low complexity" evidence="11">
    <location>
        <begin position="1672"/>
        <end position="1693"/>
    </location>
</feature>
<dbReference type="InterPro" id="IPR049730">
    <property type="entry name" value="SNF2/RAD54-like_C"/>
</dbReference>
<evidence type="ECO:0000256" key="10">
    <source>
        <dbReference type="PROSITE-ProRule" id="PRU00146"/>
    </source>
</evidence>
<dbReference type="Gene3D" id="3.30.40.10">
    <property type="entry name" value="Zinc/RING finger domain, C3HC4 (zinc finger)"/>
    <property type="match status" value="2"/>
</dbReference>
<feature type="compositionally biased region" description="Basic residues" evidence="11">
    <location>
        <begin position="561"/>
        <end position="571"/>
    </location>
</feature>
<dbReference type="PROSITE" id="PS01359">
    <property type="entry name" value="ZF_PHD_1"/>
    <property type="match status" value="1"/>
</dbReference>
<keyword evidence="5 10" id="KW-0863">Zinc-finger</keyword>
<dbReference type="SMART" id="SM00298">
    <property type="entry name" value="CHROMO"/>
    <property type="match status" value="2"/>
</dbReference>
<sequence length="1875" mass="206258">MHFAGYPSDEDEPLHSLESIRFSSLAAEATDCQKLVPGLRVTGFKKSAQEAIWVDAEIVSKKAAKHPRDKCHCSYTVRWLDTKDEGKTAQLQTNELCLLDERSLAEHLPQHRQFTAVLERRQQQQQQQARGGGAGGGGSAGGGGKAGGSAHRPATTAAQRRERRLSGGGRQQQRQQQAGAVSDSEPKVIAISDSEGGEAADVAAEEEEQVPESEAEEEEQQRSGGRGRAQDGAQPPRQQQQQGADAAAAAPPLRRHVLRPPPGSSGPPCALCQLAVLVDGDAVDEEQYDEQKQAEFKGIYYKEWVLHRRCAAYNEDSALIYVGQKDLGSKVPGAFQQSFVPAIKATLEKKCAECGQGGATAKCCAAVCKKRFHLHCAAACKVNPSTWELSCPAHAVLGHVPAVKPGTFYSRPTSARQAELDSLRAGKVKPSGRLGGLDGSGSRLAGGSSRLAGGSRLVGLGGSSCRLVGGKRGGLDLQTVRRSSRNADKRVRYNQPHFTEAWQREIVARARDGGSDLESEDGSDLMDEEGEDEDAGILYADDSEGGGSEEDLDDGFEQHGRGGRRGRQRGRAARESEPARRGSRDRTKVKSYAEEQEELELKMEAYRAEQAQRNGYEDTACELCHSKARAKDMLLCDGCDRGYHLHCLEPPLAAAPLAAWYCPACLGDQTCETCGQAVAGKHGRQKRQAKDLTYCATCGGLCHAGCMQEQEGGELRCTLCLEGLQNVEAILGCRTPEGRGEAALEYYCKFKGKSYRRCRWVTERAAWRMAPSQLQRFQRDSRGAQSVEPNVQEQWLQVERIVARGADESTRQPTVLVKWRGLDYDKATWEPAADMEREKEALQQFERRMALRVERDAAAEERARQLELAPLARQPQFVDAAGQLKDYQLEGINWMLGKLRGNMGAILGDEMGLGKTIQTAVFLQVARSLGLTTGPVAVVVPLSTYGSWEREMAKWAPGLEVLSYSGHQESRAMIRKYELGSEEDDMDAVRRKATALTPRFHVMLTTYDVCLRDTAVLRRFDWSGLVIDEGHSLKGQDSLRGQRLRELGAPWRLLLTGTPLQNNLRELLALLAFMADTSISKIEERVNSLADPNPPSPGSAGGGQEEGDEELAQAQAYIRKLHAYLEPRMLRRMKAVCLAGQMPPKITRRVACSMPPLQFTLYNEILGREWDKINAMVRNRLERKSMNNVLVRLRQACNHPYLLPGQEPEEYKDPESSHIAEEGWHLMVAASGKLTLLQQLLPRLLARGHRVLIFSQFVEMLDILEDFLHDFQDTSGLLPKAEEDPSRAPTASGPQDSGELESGEQGLLDEPHTQDEEEEFTRGRSGSVVRYFRLDGSTKSWQRQAMMDSFNSEDCRVKVFLISTRAGSLGINLQSADTVILYDPDFNPFVDAQAEGRAHRLGQESTVLVYQLFTKDCVEERILQLAARKRKLEELVTRHLGRGGGVTDEDIKSSVFHGWGNLMRAQEEQRQAGGVQLLSEGELEQLLDRSHVFADDLASGADAAALLGEVRAGNAAHMTFDAKAEEEEEEEGAAEPEPALDRAMEAAMLRLIEERARKYEADRAAKEDLGRGRRSRGVSLNYAEGGDDGLNELLGDDSPDKEPGNKKGGKARAKRKAASKDEDDEYDPTRSPGFAERGENAEPNNAYSGSDSSGSDDDSVVVMEPEPRPRQGRPAAAAGGSRPAVAQQAQPPPQLALAASAFVGALSMQQQQALRALAAGQLQPAQMASLTSQLTPEQLRQMLDVAASLKSQSQQQQQQQQQQAQPPVLLQQAGVVQQAPPQQAQQAQRALTPAELQQAQHAEQRAAAEEQAAMEQRQRLNTILQRAREQKEQAVAQQVAHEQSQRAQQWLQQQLLREVHAARQQQQHQQQQKKG</sequence>
<dbReference type="InterPro" id="IPR038718">
    <property type="entry name" value="SNF2-like_sf"/>
</dbReference>
<protein>
    <submittedName>
        <fullName evidence="16">SNF2 family DNA-dependent ATPase</fullName>
    </submittedName>
</protein>
<keyword evidence="4" id="KW-0547">Nucleotide-binding</keyword>
<keyword evidence="3" id="KW-0677">Repeat</keyword>
<dbReference type="PROSITE" id="PS50016">
    <property type="entry name" value="ZF_PHD_2"/>
    <property type="match status" value="1"/>
</dbReference>
<dbReference type="Pfam" id="PF00628">
    <property type="entry name" value="PHD"/>
    <property type="match status" value="1"/>
</dbReference>
<comment type="caution">
    <text evidence="16">The sequence shown here is derived from an EMBL/GenBank/DDBJ whole genome shotgun (WGS) entry which is preliminary data.</text>
</comment>
<gene>
    <name evidence="16" type="ORF">C2E21_7829</name>
</gene>
<evidence type="ECO:0000313" key="17">
    <source>
        <dbReference type="Proteomes" id="UP000239899"/>
    </source>
</evidence>
<dbReference type="GO" id="GO:0008270">
    <property type="term" value="F:zinc ion binding"/>
    <property type="evidence" value="ECO:0007669"/>
    <property type="project" value="UniProtKB-KW"/>
</dbReference>
<dbReference type="InterPro" id="IPR014001">
    <property type="entry name" value="Helicase_ATP-bd"/>
</dbReference>
<dbReference type="Pfam" id="PF00385">
    <property type="entry name" value="Chromo"/>
    <property type="match status" value="1"/>
</dbReference>
<dbReference type="SMART" id="SM00490">
    <property type="entry name" value="HELICc"/>
    <property type="match status" value="1"/>
</dbReference>
<feature type="compositionally biased region" description="Acidic residues" evidence="11">
    <location>
        <begin position="1585"/>
        <end position="1597"/>
    </location>
</feature>
<dbReference type="InterPro" id="IPR019787">
    <property type="entry name" value="Znf_PHD-finger"/>
</dbReference>
<feature type="region of interest" description="Disordered" evidence="11">
    <location>
        <begin position="512"/>
        <end position="592"/>
    </location>
</feature>
<feature type="compositionally biased region" description="Low complexity" evidence="11">
    <location>
        <begin position="230"/>
        <end position="250"/>
    </location>
</feature>
<dbReference type="InterPro" id="IPR013083">
    <property type="entry name" value="Znf_RING/FYVE/PHD"/>
</dbReference>
<dbReference type="PANTHER" id="PTHR45623">
    <property type="entry name" value="CHROMODOMAIN-HELICASE-DNA-BINDING PROTEIN 3-RELATED-RELATED"/>
    <property type="match status" value="1"/>
</dbReference>
<keyword evidence="7" id="KW-0862">Zinc</keyword>
<evidence type="ECO:0000256" key="3">
    <source>
        <dbReference type="ARBA" id="ARBA00022737"/>
    </source>
</evidence>
<organism evidence="16 17">
    <name type="scientific">Chlorella sorokiniana</name>
    <name type="common">Freshwater green alga</name>
    <dbReference type="NCBI Taxonomy" id="3076"/>
    <lineage>
        <taxon>Eukaryota</taxon>
        <taxon>Viridiplantae</taxon>
        <taxon>Chlorophyta</taxon>
        <taxon>core chlorophytes</taxon>
        <taxon>Trebouxiophyceae</taxon>
        <taxon>Chlorellales</taxon>
        <taxon>Chlorellaceae</taxon>
        <taxon>Chlorella clade</taxon>
        <taxon>Chlorella</taxon>
    </lineage>
</organism>
<evidence type="ECO:0000259" key="12">
    <source>
        <dbReference type="PROSITE" id="PS50013"/>
    </source>
</evidence>
<dbReference type="PROSITE" id="PS51192">
    <property type="entry name" value="HELICASE_ATP_BIND_1"/>
    <property type="match status" value="1"/>
</dbReference>
<evidence type="ECO:0000256" key="7">
    <source>
        <dbReference type="ARBA" id="ARBA00022833"/>
    </source>
</evidence>
<evidence type="ECO:0000256" key="9">
    <source>
        <dbReference type="ARBA" id="ARBA00023242"/>
    </source>
</evidence>
<evidence type="ECO:0000256" key="5">
    <source>
        <dbReference type="ARBA" id="ARBA00022771"/>
    </source>
</evidence>
<dbReference type="Pfam" id="PF00176">
    <property type="entry name" value="SNF2-rel_dom"/>
    <property type="match status" value="1"/>
</dbReference>
<dbReference type="SMART" id="SM00249">
    <property type="entry name" value="PHD"/>
    <property type="match status" value="3"/>
</dbReference>
<evidence type="ECO:0000259" key="15">
    <source>
        <dbReference type="PROSITE" id="PS51194"/>
    </source>
</evidence>
<keyword evidence="8" id="KW-0067">ATP-binding</keyword>
<dbReference type="GO" id="GO:0003677">
    <property type="term" value="F:DNA binding"/>
    <property type="evidence" value="ECO:0007669"/>
    <property type="project" value="TreeGrafter"/>
</dbReference>
<evidence type="ECO:0000256" key="4">
    <source>
        <dbReference type="ARBA" id="ARBA00022741"/>
    </source>
</evidence>
<feature type="region of interest" description="Disordered" evidence="11">
    <location>
        <begin position="1578"/>
        <end position="1693"/>
    </location>
</feature>
<feature type="compositionally biased region" description="Acidic residues" evidence="11">
    <location>
        <begin position="515"/>
        <end position="555"/>
    </location>
</feature>
<dbReference type="SUPFAM" id="SSF54160">
    <property type="entry name" value="Chromo domain-like"/>
    <property type="match status" value="2"/>
</dbReference>
<dbReference type="InterPro" id="IPR016197">
    <property type="entry name" value="Chromo-like_dom_sf"/>
</dbReference>
<feature type="region of interest" description="Disordered" evidence="11">
    <location>
        <begin position="1774"/>
        <end position="1825"/>
    </location>
</feature>
<dbReference type="InterPro" id="IPR001965">
    <property type="entry name" value="Znf_PHD"/>
</dbReference>
<feature type="region of interest" description="Disordered" evidence="11">
    <location>
        <begin position="119"/>
        <end position="250"/>
    </location>
</feature>
<name>A0A2P6TG55_CHLSO</name>
<evidence type="ECO:0000313" key="16">
    <source>
        <dbReference type="EMBL" id="PRW33099.1"/>
    </source>
</evidence>
<dbReference type="InterPro" id="IPR011011">
    <property type="entry name" value="Znf_FYVE_PHD"/>
</dbReference>
<feature type="compositionally biased region" description="Basic residues" evidence="11">
    <location>
        <begin position="1607"/>
        <end position="1617"/>
    </location>
</feature>
<proteinExistence type="predicted"/>
<dbReference type="Pfam" id="PF00271">
    <property type="entry name" value="Helicase_C"/>
    <property type="match status" value="1"/>
</dbReference>
<feature type="domain" description="Chromo" evidence="12">
    <location>
        <begin position="796"/>
        <end position="857"/>
    </location>
</feature>
<dbReference type="GO" id="GO:0042393">
    <property type="term" value="F:histone binding"/>
    <property type="evidence" value="ECO:0007669"/>
    <property type="project" value="TreeGrafter"/>
</dbReference>
<feature type="region of interest" description="Disordered" evidence="11">
    <location>
        <begin position="1087"/>
        <end position="1109"/>
    </location>
</feature>
<dbReference type="OrthoDB" id="513011at2759"/>
<evidence type="ECO:0000256" key="2">
    <source>
        <dbReference type="ARBA" id="ARBA00022723"/>
    </source>
</evidence>
<evidence type="ECO:0000256" key="11">
    <source>
        <dbReference type="SAM" id="MobiDB-lite"/>
    </source>
</evidence>
<dbReference type="Gene3D" id="2.40.50.40">
    <property type="match status" value="2"/>
</dbReference>
<dbReference type="Gene3D" id="2.30.30.140">
    <property type="match status" value="1"/>
</dbReference>
<feature type="compositionally biased region" description="Acidic residues" evidence="11">
    <location>
        <begin position="1524"/>
        <end position="1534"/>
    </location>
</feature>
<feature type="compositionally biased region" description="Low complexity" evidence="11">
    <location>
        <begin position="1774"/>
        <end position="1801"/>
    </location>
</feature>